<dbReference type="InterPro" id="IPR036010">
    <property type="entry name" value="2Fe-2S_ferredoxin-like_sf"/>
</dbReference>
<dbReference type="InterPro" id="IPR012675">
    <property type="entry name" value="Beta-grasp_dom_sf"/>
</dbReference>
<dbReference type="InterPro" id="IPR001041">
    <property type="entry name" value="2Fe-2S_ferredoxin-type"/>
</dbReference>
<dbReference type="PRINTS" id="PR00355">
    <property type="entry name" value="ADRENODOXIN"/>
</dbReference>
<reference evidence="6 7" key="1">
    <citation type="submission" date="2017-05" db="EMBL/GenBank/DDBJ databases">
        <authorList>
            <person name="Varghese N."/>
            <person name="Submissions S."/>
        </authorList>
    </citation>
    <scope>NUCLEOTIDE SEQUENCE [LARGE SCALE GENOMIC DNA]</scope>
    <source>
        <strain evidence="6 7">DSM 100094</strain>
    </source>
</reference>
<sequence>MPQITWRCASGKSFSIDVAAGQSLMEAARDHDVDGIYGDCGGNLACATCHVVVPPEWVPVTGQPDAMEDDMLDIVETGRTETSRLSCQILATEEMEGMVLDVPGA</sequence>
<name>A0A521FL05_9RHOB</name>
<evidence type="ECO:0000256" key="1">
    <source>
        <dbReference type="ARBA" id="ARBA00022714"/>
    </source>
</evidence>
<evidence type="ECO:0000313" key="6">
    <source>
        <dbReference type="EMBL" id="SMO96171.1"/>
    </source>
</evidence>
<dbReference type="Pfam" id="PF00111">
    <property type="entry name" value="Fer2"/>
    <property type="match status" value="1"/>
</dbReference>
<evidence type="ECO:0000259" key="5">
    <source>
        <dbReference type="PROSITE" id="PS51085"/>
    </source>
</evidence>
<dbReference type="Proteomes" id="UP000319014">
    <property type="component" value="Unassembled WGS sequence"/>
</dbReference>
<dbReference type="GO" id="GO:0009055">
    <property type="term" value="F:electron transfer activity"/>
    <property type="evidence" value="ECO:0007669"/>
    <property type="project" value="TreeGrafter"/>
</dbReference>
<dbReference type="GO" id="GO:0046872">
    <property type="term" value="F:metal ion binding"/>
    <property type="evidence" value="ECO:0007669"/>
    <property type="project" value="UniProtKB-KW"/>
</dbReference>
<gene>
    <name evidence="6" type="ORF">SAMN06265221_1242</name>
</gene>
<evidence type="ECO:0000256" key="4">
    <source>
        <dbReference type="ARBA" id="ARBA00023014"/>
    </source>
</evidence>
<dbReference type="InterPro" id="IPR001055">
    <property type="entry name" value="Adrenodoxin-like"/>
</dbReference>
<evidence type="ECO:0000256" key="3">
    <source>
        <dbReference type="ARBA" id="ARBA00023004"/>
    </source>
</evidence>
<proteinExistence type="predicted"/>
<dbReference type="SUPFAM" id="SSF54292">
    <property type="entry name" value="2Fe-2S ferredoxin-like"/>
    <property type="match status" value="1"/>
</dbReference>
<protein>
    <submittedName>
        <fullName evidence="6">Ferredoxin, 2Fe-2S</fullName>
    </submittedName>
</protein>
<dbReference type="PANTHER" id="PTHR23426:SF67">
    <property type="entry name" value="2FE-2S FERREDOXIN-TYPE DOMAIN-CONTAINING PROTEIN"/>
    <property type="match status" value="1"/>
</dbReference>
<keyword evidence="2" id="KW-0479">Metal-binding</keyword>
<dbReference type="CDD" id="cd00207">
    <property type="entry name" value="fer2"/>
    <property type="match status" value="1"/>
</dbReference>
<dbReference type="GO" id="GO:0051537">
    <property type="term" value="F:2 iron, 2 sulfur cluster binding"/>
    <property type="evidence" value="ECO:0007669"/>
    <property type="project" value="UniProtKB-KW"/>
</dbReference>
<keyword evidence="7" id="KW-1185">Reference proteome</keyword>
<dbReference type="AlphaFoldDB" id="A0A521FL05"/>
<dbReference type="RefSeq" id="WP_142664630.1">
    <property type="nucleotide sequence ID" value="NZ_FXTK01000024.1"/>
</dbReference>
<evidence type="ECO:0000256" key="2">
    <source>
        <dbReference type="ARBA" id="ARBA00022723"/>
    </source>
</evidence>
<dbReference type="GO" id="GO:0140647">
    <property type="term" value="P:P450-containing electron transport chain"/>
    <property type="evidence" value="ECO:0007669"/>
    <property type="project" value="InterPro"/>
</dbReference>
<keyword evidence="1" id="KW-0001">2Fe-2S</keyword>
<organism evidence="6 7">
    <name type="scientific">Paracoccus laeviglucosivorans</name>
    <dbReference type="NCBI Taxonomy" id="1197861"/>
    <lineage>
        <taxon>Bacteria</taxon>
        <taxon>Pseudomonadati</taxon>
        <taxon>Pseudomonadota</taxon>
        <taxon>Alphaproteobacteria</taxon>
        <taxon>Rhodobacterales</taxon>
        <taxon>Paracoccaceae</taxon>
        <taxon>Paracoccus</taxon>
    </lineage>
</organism>
<accession>A0A521FL05</accession>
<dbReference type="Gene3D" id="3.10.20.30">
    <property type="match status" value="1"/>
</dbReference>
<evidence type="ECO:0000313" key="7">
    <source>
        <dbReference type="Proteomes" id="UP000319014"/>
    </source>
</evidence>
<dbReference type="EMBL" id="FXTK01000024">
    <property type="protein sequence ID" value="SMO96171.1"/>
    <property type="molecule type" value="Genomic_DNA"/>
</dbReference>
<keyword evidence="3" id="KW-0408">Iron</keyword>
<dbReference type="OrthoDB" id="9799640at2"/>
<feature type="domain" description="2Fe-2S ferredoxin-type" evidence="5">
    <location>
        <begin position="2"/>
        <end position="105"/>
    </location>
</feature>
<dbReference type="PROSITE" id="PS51085">
    <property type="entry name" value="2FE2S_FER_2"/>
    <property type="match status" value="1"/>
</dbReference>
<dbReference type="PANTHER" id="PTHR23426">
    <property type="entry name" value="FERREDOXIN/ADRENODOXIN"/>
    <property type="match status" value="1"/>
</dbReference>
<keyword evidence="4" id="KW-0411">Iron-sulfur</keyword>